<dbReference type="PANTHER" id="PTHR10502">
    <property type="entry name" value="ANNEXIN"/>
    <property type="match status" value="1"/>
</dbReference>
<feature type="compositionally biased region" description="Basic residues" evidence="3">
    <location>
        <begin position="447"/>
        <end position="457"/>
    </location>
</feature>
<sequence>MTNRSRTFPTSFAAMARSVDGPGKISFEQLHSGIKVACSGSGVEEKTLVHLFGNLDKEAVEAFKGSIPRFIEEGDLRYYERLGGQHLESMRSSFLYLHRAIKMWTEHPYIRDARLMRSALHEGCVPKHVFIEVLCTRVFKDLEKVQKAYEFIYGERVHEHIKSPSFTKLEIKVIEIMLWGERWLYHTNEEQAKKDAALLHQILTDDHGTDGMYVATMIAREPITHLQSVLKHFKTKSGGISIYDHVEMLQKHKLLRVIFQCLLDPISYFTEVLDTSLEAKEHDFHDKDALMRVIVTRGKDLKSIKEAYFTRKGKKLIDVIGDSTKGHYKHFLSDLFRRLEVDEKEKEREEEEKKNKREEEEKNKREEEEKKNKREEEKEKKKREKKKKKKKEEEEEEEEGGEEEQEGGGEGGGGGGGGGGEGEEEAGEEEEEEEEEEEGGGGGGGGGRRRRRRRRRR</sequence>
<dbReference type="Proteomes" id="UP001177003">
    <property type="component" value="Chromosome 0"/>
</dbReference>
<keyword evidence="2" id="KW-0041">Annexin</keyword>
<keyword evidence="1" id="KW-0677">Repeat</keyword>
<feature type="compositionally biased region" description="Gly residues" evidence="3">
    <location>
        <begin position="408"/>
        <end position="420"/>
    </location>
</feature>
<name>A0AA35Y3T4_LACSI</name>
<feature type="compositionally biased region" description="Acidic residues" evidence="3">
    <location>
        <begin position="393"/>
        <end position="407"/>
    </location>
</feature>
<feature type="region of interest" description="Disordered" evidence="3">
    <location>
        <begin position="343"/>
        <end position="457"/>
    </location>
</feature>
<dbReference type="GO" id="GO:0001786">
    <property type="term" value="F:phosphatidylserine binding"/>
    <property type="evidence" value="ECO:0007669"/>
    <property type="project" value="TreeGrafter"/>
</dbReference>
<dbReference type="GO" id="GO:0005544">
    <property type="term" value="F:calcium-dependent phospholipid binding"/>
    <property type="evidence" value="ECO:0007669"/>
    <property type="project" value="InterPro"/>
</dbReference>
<dbReference type="InterPro" id="IPR037104">
    <property type="entry name" value="Annexin_sf"/>
</dbReference>
<dbReference type="GO" id="GO:0009414">
    <property type="term" value="P:response to water deprivation"/>
    <property type="evidence" value="ECO:0007669"/>
    <property type="project" value="TreeGrafter"/>
</dbReference>
<dbReference type="SMART" id="SM00335">
    <property type="entry name" value="ANX"/>
    <property type="match status" value="1"/>
</dbReference>
<feature type="compositionally biased region" description="Acidic residues" evidence="3">
    <location>
        <begin position="421"/>
        <end position="439"/>
    </location>
</feature>
<dbReference type="AlphaFoldDB" id="A0AA35Y3T4"/>
<dbReference type="GO" id="GO:0005509">
    <property type="term" value="F:calcium ion binding"/>
    <property type="evidence" value="ECO:0007669"/>
    <property type="project" value="InterPro"/>
</dbReference>
<proteinExistence type="predicted"/>
<evidence type="ECO:0000256" key="2">
    <source>
        <dbReference type="ARBA" id="ARBA00023216"/>
    </source>
</evidence>
<dbReference type="GO" id="GO:0005737">
    <property type="term" value="C:cytoplasm"/>
    <property type="evidence" value="ECO:0007669"/>
    <property type="project" value="TreeGrafter"/>
</dbReference>
<dbReference type="GO" id="GO:0005886">
    <property type="term" value="C:plasma membrane"/>
    <property type="evidence" value="ECO:0007669"/>
    <property type="project" value="TreeGrafter"/>
</dbReference>
<dbReference type="GO" id="GO:0009408">
    <property type="term" value="P:response to heat"/>
    <property type="evidence" value="ECO:0007669"/>
    <property type="project" value="TreeGrafter"/>
</dbReference>
<feature type="compositionally biased region" description="Basic residues" evidence="3">
    <location>
        <begin position="380"/>
        <end position="390"/>
    </location>
</feature>
<evidence type="ECO:0000256" key="1">
    <source>
        <dbReference type="ARBA" id="ARBA00022737"/>
    </source>
</evidence>
<dbReference type="Pfam" id="PF00191">
    <property type="entry name" value="Annexin"/>
    <property type="match status" value="1"/>
</dbReference>
<organism evidence="4 5">
    <name type="scientific">Lactuca saligna</name>
    <name type="common">Willowleaf lettuce</name>
    <dbReference type="NCBI Taxonomy" id="75948"/>
    <lineage>
        <taxon>Eukaryota</taxon>
        <taxon>Viridiplantae</taxon>
        <taxon>Streptophyta</taxon>
        <taxon>Embryophyta</taxon>
        <taxon>Tracheophyta</taxon>
        <taxon>Spermatophyta</taxon>
        <taxon>Magnoliopsida</taxon>
        <taxon>eudicotyledons</taxon>
        <taxon>Gunneridae</taxon>
        <taxon>Pentapetalae</taxon>
        <taxon>asterids</taxon>
        <taxon>campanulids</taxon>
        <taxon>Asterales</taxon>
        <taxon>Asteraceae</taxon>
        <taxon>Cichorioideae</taxon>
        <taxon>Cichorieae</taxon>
        <taxon>Lactucinae</taxon>
        <taxon>Lactuca</taxon>
    </lineage>
</organism>
<dbReference type="InterPro" id="IPR018502">
    <property type="entry name" value="Annexin_repeat"/>
</dbReference>
<reference evidence="4" key="1">
    <citation type="submission" date="2023-04" db="EMBL/GenBank/DDBJ databases">
        <authorList>
            <person name="Vijverberg K."/>
            <person name="Xiong W."/>
            <person name="Schranz E."/>
        </authorList>
    </citation>
    <scope>NUCLEOTIDE SEQUENCE</scope>
</reference>
<protein>
    <recommendedName>
        <fullName evidence="6">Annexin</fullName>
    </recommendedName>
</protein>
<gene>
    <name evidence="4" type="ORF">LSALG_LOCUS490</name>
</gene>
<dbReference type="PANTHER" id="PTHR10502:SF196">
    <property type="entry name" value="ANNEXIN D4"/>
    <property type="match status" value="1"/>
</dbReference>
<dbReference type="GO" id="GO:0009651">
    <property type="term" value="P:response to salt stress"/>
    <property type="evidence" value="ECO:0007669"/>
    <property type="project" value="TreeGrafter"/>
</dbReference>
<dbReference type="EMBL" id="OX465086">
    <property type="protein sequence ID" value="CAI9259607.1"/>
    <property type="molecule type" value="Genomic_DNA"/>
</dbReference>
<feature type="compositionally biased region" description="Basic and acidic residues" evidence="3">
    <location>
        <begin position="343"/>
        <end position="379"/>
    </location>
</feature>
<evidence type="ECO:0000313" key="5">
    <source>
        <dbReference type="Proteomes" id="UP001177003"/>
    </source>
</evidence>
<dbReference type="Gene3D" id="1.10.220.10">
    <property type="entry name" value="Annexin"/>
    <property type="match status" value="2"/>
</dbReference>
<evidence type="ECO:0000313" key="4">
    <source>
        <dbReference type="EMBL" id="CAI9259607.1"/>
    </source>
</evidence>
<dbReference type="GO" id="GO:0009409">
    <property type="term" value="P:response to cold"/>
    <property type="evidence" value="ECO:0007669"/>
    <property type="project" value="TreeGrafter"/>
</dbReference>
<keyword evidence="5" id="KW-1185">Reference proteome</keyword>
<evidence type="ECO:0008006" key="6">
    <source>
        <dbReference type="Google" id="ProtNLM"/>
    </source>
</evidence>
<accession>A0AA35Y3T4</accession>
<evidence type="ECO:0000256" key="3">
    <source>
        <dbReference type="SAM" id="MobiDB-lite"/>
    </source>
</evidence>
<dbReference type="SUPFAM" id="SSF47874">
    <property type="entry name" value="Annexin"/>
    <property type="match status" value="1"/>
</dbReference>